<dbReference type="InterPro" id="IPR027417">
    <property type="entry name" value="P-loop_NTPase"/>
</dbReference>
<proteinExistence type="predicted"/>
<dbReference type="PANTHER" id="PTHR30580:SF1">
    <property type="entry name" value="COMF OPERON PROTEIN 1"/>
    <property type="match status" value="1"/>
</dbReference>
<dbReference type="RefSeq" id="WP_184664209.1">
    <property type="nucleotide sequence ID" value="NZ_JACHHB010000008.1"/>
</dbReference>
<evidence type="ECO:0000256" key="1">
    <source>
        <dbReference type="ARBA" id="ARBA00022741"/>
    </source>
</evidence>
<dbReference type="PANTHER" id="PTHR30580">
    <property type="entry name" value="PRIMOSOMAL PROTEIN N"/>
    <property type="match status" value="1"/>
</dbReference>
<dbReference type="PROSITE" id="PS51194">
    <property type="entry name" value="HELICASE_CTER"/>
    <property type="match status" value="1"/>
</dbReference>
<dbReference type="Gene3D" id="3.40.50.300">
    <property type="entry name" value="P-loop containing nucleotide triphosphate hydrolases"/>
    <property type="match status" value="2"/>
</dbReference>
<keyword evidence="2" id="KW-0067">ATP-binding</keyword>
<dbReference type="GO" id="GO:0006302">
    <property type="term" value="P:double-strand break repair"/>
    <property type="evidence" value="ECO:0007669"/>
    <property type="project" value="TreeGrafter"/>
</dbReference>
<dbReference type="Proteomes" id="UP000551878">
    <property type="component" value="Unassembled WGS sequence"/>
</dbReference>
<dbReference type="GO" id="GO:0016787">
    <property type="term" value="F:hydrolase activity"/>
    <property type="evidence" value="ECO:0007669"/>
    <property type="project" value="InterPro"/>
</dbReference>
<dbReference type="InterPro" id="IPR001650">
    <property type="entry name" value="Helicase_C-like"/>
</dbReference>
<evidence type="ECO:0000313" key="7">
    <source>
        <dbReference type="Proteomes" id="UP000551878"/>
    </source>
</evidence>
<dbReference type="EMBL" id="JACHHB010000008">
    <property type="protein sequence ID" value="MBB5173767.1"/>
    <property type="molecule type" value="Genomic_DNA"/>
</dbReference>
<keyword evidence="7" id="KW-1185">Reference proteome</keyword>
<dbReference type="Pfam" id="PF04851">
    <property type="entry name" value="ResIII"/>
    <property type="match status" value="1"/>
</dbReference>
<dbReference type="InterPro" id="IPR006935">
    <property type="entry name" value="Helicase/UvrB_N"/>
</dbReference>
<dbReference type="GO" id="GO:0006270">
    <property type="term" value="P:DNA replication initiation"/>
    <property type="evidence" value="ECO:0007669"/>
    <property type="project" value="TreeGrafter"/>
</dbReference>
<dbReference type="GO" id="GO:0005524">
    <property type="term" value="F:ATP binding"/>
    <property type="evidence" value="ECO:0007669"/>
    <property type="project" value="UniProtKB-KW"/>
</dbReference>
<feature type="domain" description="Helicase C-terminal" evidence="5">
    <location>
        <begin position="361"/>
        <end position="497"/>
    </location>
</feature>
<evidence type="ECO:0000313" key="6">
    <source>
        <dbReference type="EMBL" id="MBB5173767.1"/>
    </source>
</evidence>
<dbReference type="PROSITE" id="PS51192">
    <property type="entry name" value="HELICASE_ATP_BIND_1"/>
    <property type="match status" value="1"/>
</dbReference>
<feature type="domain" description="Helicase ATP-binding" evidence="4">
    <location>
        <begin position="173"/>
        <end position="325"/>
    </location>
</feature>
<dbReference type="GO" id="GO:0043138">
    <property type="term" value="F:3'-5' DNA helicase activity"/>
    <property type="evidence" value="ECO:0007669"/>
    <property type="project" value="TreeGrafter"/>
</dbReference>
<dbReference type="AlphaFoldDB" id="A0A840QR46"/>
<dbReference type="Pfam" id="PF00271">
    <property type="entry name" value="Helicase_C"/>
    <property type="match status" value="1"/>
</dbReference>
<evidence type="ECO:0000259" key="4">
    <source>
        <dbReference type="PROSITE" id="PS51192"/>
    </source>
</evidence>
<sequence>MLFVLEQNWLVPVTENDPPANAQPLSAFTNHTIQWPQPDRNFSFNTELQQILTMRRLTTDEINHSISTLYDHARNGYVRFEAGITFSASGRPHCVRCDNTDPTRFASFSCARCGQECTYCRRCITMGRVSACTPLWTWHGPETQPDSANPHTLAWEGTLSPFQQQASDKLVARLHEATAGEFLLWAVCGAGKTEMLFPAIERALALGKRVLIATPRTDVVLELAPRLNEAFPEAEVIALYGGSEDRFKQGQLVVSTTHQLLRYKDAFSFVIIDEVDAFPYSADAMLHFAVQEARTPDAETVYLTATPSPDMKTRARTGRLPYVTVPRRYHGFDLPVPSFRWCGNWRTSLQRAQIPTTVSTWLRPYVDQDVPVFLFLPSIVLLEQILPTFQQQYPSVDGVHAEDAERKEKVQAFRDGTTKVLLTTTILERGVTVPGSQVAVVGADAPVFTEAALVQIAGRAGRKASDPNADVIYFHYGITREMAAAKRHIEAMNESKM</sequence>
<organism evidence="6 7">
    <name type="scientific">Texcoconibacillus texcoconensis</name>
    <dbReference type="NCBI Taxonomy" id="1095777"/>
    <lineage>
        <taxon>Bacteria</taxon>
        <taxon>Bacillati</taxon>
        <taxon>Bacillota</taxon>
        <taxon>Bacilli</taxon>
        <taxon>Bacillales</taxon>
        <taxon>Bacillaceae</taxon>
        <taxon>Texcoconibacillus</taxon>
    </lineage>
</organism>
<protein>
    <submittedName>
        <fullName evidence="6">Competence protein ComFA</fullName>
    </submittedName>
</protein>
<dbReference type="SMART" id="SM00487">
    <property type="entry name" value="DEXDc"/>
    <property type="match status" value="1"/>
</dbReference>
<dbReference type="SMART" id="SM00490">
    <property type="entry name" value="HELICc"/>
    <property type="match status" value="1"/>
</dbReference>
<dbReference type="InterPro" id="IPR014001">
    <property type="entry name" value="Helicase_ATP-bd"/>
</dbReference>
<dbReference type="GO" id="GO:0003677">
    <property type="term" value="F:DNA binding"/>
    <property type="evidence" value="ECO:0007669"/>
    <property type="project" value="UniProtKB-KW"/>
</dbReference>
<keyword evidence="1" id="KW-0547">Nucleotide-binding</keyword>
<keyword evidence="3" id="KW-0238">DNA-binding</keyword>
<reference evidence="6 7" key="1">
    <citation type="submission" date="2020-08" db="EMBL/GenBank/DDBJ databases">
        <title>Genomic Encyclopedia of Type Strains, Phase IV (KMG-IV): sequencing the most valuable type-strain genomes for metagenomic binning, comparative biology and taxonomic classification.</title>
        <authorList>
            <person name="Goeker M."/>
        </authorList>
    </citation>
    <scope>NUCLEOTIDE SEQUENCE [LARGE SCALE GENOMIC DNA]</scope>
    <source>
        <strain evidence="6 7">DSM 24696</strain>
    </source>
</reference>
<evidence type="ECO:0000259" key="5">
    <source>
        <dbReference type="PROSITE" id="PS51194"/>
    </source>
</evidence>
<evidence type="ECO:0000256" key="2">
    <source>
        <dbReference type="ARBA" id="ARBA00022840"/>
    </source>
</evidence>
<evidence type="ECO:0000256" key="3">
    <source>
        <dbReference type="ARBA" id="ARBA00023125"/>
    </source>
</evidence>
<gene>
    <name evidence="6" type="ORF">HNQ41_001957</name>
</gene>
<accession>A0A840QR46</accession>
<name>A0A840QR46_9BACI</name>
<dbReference type="GO" id="GO:0006310">
    <property type="term" value="P:DNA recombination"/>
    <property type="evidence" value="ECO:0007669"/>
    <property type="project" value="TreeGrafter"/>
</dbReference>
<dbReference type="SUPFAM" id="SSF52540">
    <property type="entry name" value="P-loop containing nucleoside triphosphate hydrolases"/>
    <property type="match status" value="1"/>
</dbReference>
<comment type="caution">
    <text evidence="6">The sequence shown here is derived from an EMBL/GenBank/DDBJ whole genome shotgun (WGS) entry which is preliminary data.</text>
</comment>